<dbReference type="EMBL" id="UINC01005884">
    <property type="protein sequence ID" value="SVA24154.1"/>
    <property type="molecule type" value="Genomic_DNA"/>
</dbReference>
<feature type="region of interest" description="Disordered" evidence="1">
    <location>
        <begin position="1"/>
        <end position="107"/>
    </location>
</feature>
<sequence length="240" mass="26966">MPKPLPMPPSIPGAKPKPAPIPESPPQPVPDDDTASEPPTPEDQPSTEEEPSSTEEEPSSTEEEPSIVILEQQVLGDLQRQPLGLSKPVPDSEPVEIKPSNGTSERAKKLIESSKARASIKENMPVVTQVSAVTVSPKPQIKPKRKFRSRVSSYRPAARAKRLDRSRHMEYKYEMRTLLSELEIPEEHRSNLLATIWARGERLTTNESKEFLNEKLEEGIIDDEQRQALIIIVDNYTVRR</sequence>
<organism evidence="2">
    <name type="scientific">marine metagenome</name>
    <dbReference type="NCBI Taxonomy" id="408172"/>
    <lineage>
        <taxon>unclassified sequences</taxon>
        <taxon>metagenomes</taxon>
        <taxon>ecological metagenomes</taxon>
    </lineage>
</organism>
<accession>A0A381U838</accession>
<feature type="compositionally biased region" description="Acidic residues" evidence="1">
    <location>
        <begin position="45"/>
        <end position="65"/>
    </location>
</feature>
<name>A0A381U838_9ZZZZ</name>
<protein>
    <submittedName>
        <fullName evidence="2">Uncharacterized protein</fullName>
    </submittedName>
</protein>
<dbReference type="AlphaFoldDB" id="A0A381U838"/>
<proteinExistence type="predicted"/>
<evidence type="ECO:0000313" key="2">
    <source>
        <dbReference type="EMBL" id="SVA24154.1"/>
    </source>
</evidence>
<evidence type="ECO:0000256" key="1">
    <source>
        <dbReference type="SAM" id="MobiDB-lite"/>
    </source>
</evidence>
<reference evidence="2" key="1">
    <citation type="submission" date="2018-05" db="EMBL/GenBank/DDBJ databases">
        <authorList>
            <person name="Lanie J.A."/>
            <person name="Ng W.-L."/>
            <person name="Kazmierczak K.M."/>
            <person name="Andrzejewski T.M."/>
            <person name="Davidsen T.M."/>
            <person name="Wayne K.J."/>
            <person name="Tettelin H."/>
            <person name="Glass J.I."/>
            <person name="Rusch D."/>
            <person name="Podicherti R."/>
            <person name="Tsui H.-C.T."/>
            <person name="Winkler M.E."/>
        </authorList>
    </citation>
    <scope>NUCLEOTIDE SEQUENCE</scope>
</reference>
<gene>
    <name evidence="2" type="ORF">METZ01_LOCUS77008</name>
</gene>
<feature type="compositionally biased region" description="Pro residues" evidence="1">
    <location>
        <begin position="1"/>
        <end position="29"/>
    </location>
</feature>